<evidence type="ECO:0000256" key="1">
    <source>
        <dbReference type="ARBA" id="ARBA00004141"/>
    </source>
</evidence>
<dbReference type="InParanoid" id="A0A2T3ABA9"/>
<dbReference type="PANTHER" id="PTHR31465">
    <property type="entry name" value="PROTEIN RTA1-RELATED"/>
    <property type="match status" value="1"/>
</dbReference>
<feature type="transmembrane region" description="Helical" evidence="5">
    <location>
        <begin position="20"/>
        <end position="37"/>
    </location>
</feature>
<feature type="transmembrane region" description="Helical" evidence="5">
    <location>
        <begin position="78"/>
        <end position="104"/>
    </location>
</feature>
<dbReference type="Pfam" id="PF04479">
    <property type="entry name" value="RTA1"/>
    <property type="match status" value="1"/>
</dbReference>
<evidence type="ECO:0000313" key="6">
    <source>
        <dbReference type="EMBL" id="PSR90400.1"/>
    </source>
</evidence>
<reference evidence="6 7" key="1">
    <citation type="journal article" date="2018" name="Mycol. Prog.">
        <title>Coniella lustricola, a new species from submerged detritus.</title>
        <authorList>
            <person name="Raudabaugh D.B."/>
            <person name="Iturriaga T."/>
            <person name="Carver A."/>
            <person name="Mondo S."/>
            <person name="Pangilinan J."/>
            <person name="Lipzen A."/>
            <person name="He G."/>
            <person name="Amirebrahimi M."/>
            <person name="Grigoriev I.V."/>
            <person name="Miller A.N."/>
        </authorList>
    </citation>
    <scope>NUCLEOTIDE SEQUENCE [LARGE SCALE GENOMIC DNA]</scope>
    <source>
        <strain evidence="6 7">B22-T-1</strain>
    </source>
</reference>
<dbReference type="InterPro" id="IPR007568">
    <property type="entry name" value="RTA1"/>
</dbReference>
<dbReference type="PANTHER" id="PTHR31465:SF28">
    <property type="entry name" value="DOMAIN PROTEIN, PUTATIVE-RELATED"/>
    <property type="match status" value="1"/>
</dbReference>
<dbReference type="AlphaFoldDB" id="A0A2T3ABA9"/>
<feature type="transmembrane region" description="Helical" evidence="5">
    <location>
        <begin position="44"/>
        <end position="66"/>
    </location>
</feature>
<dbReference type="Proteomes" id="UP000241462">
    <property type="component" value="Unassembled WGS sequence"/>
</dbReference>
<name>A0A2T3ABA9_9PEZI</name>
<dbReference type="GO" id="GO:0016020">
    <property type="term" value="C:membrane"/>
    <property type="evidence" value="ECO:0007669"/>
    <property type="project" value="UniProtKB-SubCell"/>
</dbReference>
<proteinExistence type="predicted"/>
<dbReference type="EMBL" id="KZ678420">
    <property type="protein sequence ID" value="PSR90400.1"/>
    <property type="molecule type" value="Genomic_DNA"/>
</dbReference>
<dbReference type="OrthoDB" id="3358017at2759"/>
<evidence type="ECO:0000256" key="3">
    <source>
        <dbReference type="ARBA" id="ARBA00022989"/>
    </source>
</evidence>
<evidence type="ECO:0000256" key="2">
    <source>
        <dbReference type="ARBA" id="ARBA00022692"/>
    </source>
</evidence>
<feature type="transmembrane region" description="Helical" evidence="5">
    <location>
        <begin position="166"/>
        <end position="186"/>
    </location>
</feature>
<protein>
    <submittedName>
        <fullName evidence="6">Putative RTA1 domain protein</fullName>
    </submittedName>
</protein>
<gene>
    <name evidence="6" type="ORF">BD289DRAFT_216934</name>
</gene>
<accession>A0A2T3ABA9</accession>
<sequence>MSFSGGEISNWYAYEPVTGAAVAATALFACTMIAHFYQMIRHKAWIWIVMVVAVAMECFGYGIRIASSKDTSKKPPFVAQYVLIVLAPVLMTGIIYVVFGRIVFHVVPAEHRSTKLLWVPPRWCTPIFVAFDIAALFLQLVGAVMIAGTSITDPNYLAKVHKGKNIALAGVSVQLLAFGLFSVIAARFHMIAKRFKADVQKRLHPVPGEKYVTVDGLDGRKLRPNWEWLLYVVNFTCALIIVRTIYREIAFAEGRTGYPSEKEWVQYVFDTIPMFFLSIAFLFTPPGRYVQMSFKQRKAQARVASSHGSDVEAHVLQERK</sequence>
<keyword evidence="4 5" id="KW-0472">Membrane</keyword>
<dbReference type="FunCoup" id="A0A2T3ABA9">
    <property type="interactions" value="25"/>
</dbReference>
<keyword evidence="3 5" id="KW-1133">Transmembrane helix</keyword>
<evidence type="ECO:0000256" key="4">
    <source>
        <dbReference type="ARBA" id="ARBA00023136"/>
    </source>
</evidence>
<feature type="transmembrane region" description="Helical" evidence="5">
    <location>
        <begin position="228"/>
        <end position="246"/>
    </location>
</feature>
<feature type="transmembrane region" description="Helical" evidence="5">
    <location>
        <begin position="125"/>
        <end position="146"/>
    </location>
</feature>
<keyword evidence="7" id="KW-1185">Reference proteome</keyword>
<organism evidence="6 7">
    <name type="scientific">Coniella lustricola</name>
    <dbReference type="NCBI Taxonomy" id="2025994"/>
    <lineage>
        <taxon>Eukaryota</taxon>
        <taxon>Fungi</taxon>
        <taxon>Dikarya</taxon>
        <taxon>Ascomycota</taxon>
        <taxon>Pezizomycotina</taxon>
        <taxon>Sordariomycetes</taxon>
        <taxon>Sordariomycetidae</taxon>
        <taxon>Diaporthales</taxon>
        <taxon>Schizoparmaceae</taxon>
        <taxon>Coniella</taxon>
    </lineage>
</organism>
<feature type="transmembrane region" description="Helical" evidence="5">
    <location>
        <begin position="266"/>
        <end position="284"/>
    </location>
</feature>
<comment type="subcellular location">
    <subcellularLocation>
        <location evidence="1">Membrane</location>
        <topology evidence="1">Multi-pass membrane protein</topology>
    </subcellularLocation>
</comment>
<evidence type="ECO:0000256" key="5">
    <source>
        <dbReference type="SAM" id="Phobius"/>
    </source>
</evidence>
<dbReference type="STRING" id="2025994.A0A2T3ABA9"/>
<evidence type="ECO:0000313" key="7">
    <source>
        <dbReference type="Proteomes" id="UP000241462"/>
    </source>
</evidence>
<keyword evidence="2 5" id="KW-0812">Transmembrane</keyword>